<proteinExistence type="predicted"/>
<name>A0ABY1L0D8_9FLAO</name>
<gene>
    <name evidence="1" type="ORF">SAMN05421766_10716</name>
</gene>
<dbReference type="EMBL" id="FTOB01000007">
    <property type="protein sequence ID" value="SIT01374.1"/>
    <property type="molecule type" value="Genomic_DNA"/>
</dbReference>
<reference evidence="1 2" key="1">
    <citation type="submission" date="2017-01" db="EMBL/GenBank/DDBJ databases">
        <authorList>
            <person name="Varghese N."/>
            <person name="Submissions S."/>
        </authorList>
    </citation>
    <scope>NUCLEOTIDE SEQUENCE [LARGE SCALE GENOMIC DNA]</scope>
    <source>
        <strain evidence="1 2">DSM 2061</strain>
    </source>
</reference>
<protein>
    <submittedName>
        <fullName evidence="1">Uncharacterized protein</fullName>
    </submittedName>
</protein>
<keyword evidence="2" id="KW-1185">Reference proteome</keyword>
<evidence type="ECO:0000313" key="2">
    <source>
        <dbReference type="Proteomes" id="UP000185728"/>
    </source>
</evidence>
<accession>A0ABY1L0D8</accession>
<evidence type="ECO:0000313" key="1">
    <source>
        <dbReference type="EMBL" id="SIT01374.1"/>
    </source>
</evidence>
<dbReference type="RefSeq" id="WP_175609920.1">
    <property type="nucleotide sequence ID" value="NZ_FTOB01000007.1"/>
</dbReference>
<sequence>METFIISNRKTNFLSKISSADDEKILKNIMPADHLCALDKLQNPETW</sequence>
<comment type="caution">
    <text evidence="1">The sequence shown here is derived from an EMBL/GenBank/DDBJ whole genome shotgun (WGS) entry which is preliminary data.</text>
</comment>
<dbReference type="Proteomes" id="UP000185728">
    <property type="component" value="Unassembled WGS sequence"/>
</dbReference>
<organism evidence="1 2">
    <name type="scientific">Zobellia uliginosa</name>
    <dbReference type="NCBI Taxonomy" id="143224"/>
    <lineage>
        <taxon>Bacteria</taxon>
        <taxon>Pseudomonadati</taxon>
        <taxon>Bacteroidota</taxon>
        <taxon>Flavobacteriia</taxon>
        <taxon>Flavobacteriales</taxon>
        <taxon>Flavobacteriaceae</taxon>
        <taxon>Zobellia</taxon>
    </lineage>
</organism>